<dbReference type="AlphaFoldDB" id="A0AAD6WXM2"/>
<name>A0AAD6WXM2_9AGAR</name>
<comment type="caution">
    <text evidence="1">The sequence shown here is derived from an EMBL/GenBank/DDBJ whole genome shotgun (WGS) entry which is preliminary data.</text>
</comment>
<keyword evidence="2" id="KW-1185">Reference proteome</keyword>
<dbReference type="Proteomes" id="UP001218188">
    <property type="component" value="Unassembled WGS sequence"/>
</dbReference>
<dbReference type="EMBL" id="JARJCM010000128">
    <property type="protein sequence ID" value="KAJ7027156.1"/>
    <property type="molecule type" value="Genomic_DNA"/>
</dbReference>
<organism evidence="1 2">
    <name type="scientific">Mycena alexandri</name>
    <dbReference type="NCBI Taxonomy" id="1745969"/>
    <lineage>
        <taxon>Eukaryota</taxon>
        <taxon>Fungi</taxon>
        <taxon>Dikarya</taxon>
        <taxon>Basidiomycota</taxon>
        <taxon>Agaricomycotina</taxon>
        <taxon>Agaricomycetes</taxon>
        <taxon>Agaricomycetidae</taxon>
        <taxon>Agaricales</taxon>
        <taxon>Marasmiineae</taxon>
        <taxon>Mycenaceae</taxon>
        <taxon>Mycena</taxon>
    </lineage>
</organism>
<gene>
    <name evidence="1" type="ORF">C8F04DRAFT_1238219</name>
</gene>
<evidence type="ECO:0000313" key="1">
    <source>
        <dbReference type="EMBL" id="KAJ7027156.1"/>
    </source>
</evidence>
<proteinExistence type="predicted"/>
<protein>
    <submittedName>
        <fullName evidence="1">Uncharacterized protein</fullName>
    </submittedName>
</protein>
<accession>A0AAD6WXM2</accession>
<evidence type="ECO:0000313" key="2">
    <source>
        <dbReference type="Proteomes" id="UP001218188"/>
    </source>
</evidence>
<sequence length="142" mass="15506">MPVSDRKDRVTYIAVREFPPHLSNERLGPLRIFQTPLLSANLRAVGYPESRPRVLSVAEFEARGDSTSPDHWAEVSHALVGFLPILSSQGSLLKERGLGSARPFFAGVTTKINSPAAAVAFLPFSTLLHGFLSNNAFRSSMN</sequence>
<reference evidence="1" key="1">
    <citation type="submission" date="2023-03" db="EMBL/GenBank/DDBJ databases">
        <title>Massive genome expansion in bonnet fungi (Mycena s.s.) driven by repeated elements and novel gene families across ecological guilds.</title>
        <authorList>
            <consortium name="Lawrence Berkeley National Laboratory"/>
            <person name="Harder C.B."/>
            <person name="Miyauchi S."/>
            <person name="Viragh M."/>
            <person name="Kuo A."/>
            <person name="Thoen E."/>
            <person name="Andreopoulos B."/>
            <person name="Lu D."/>
            <person name="Skrede I."/>
            <person name="Drula E."/>
            <person name="Henrissat B."/>
            <person name="Morin E."/>
            <person name="Kohler A."/>
            <person name="Barry K."/>
            <person name="LaButti K."/>
            <person name="Morin E."/>
            <person name="Salamov A."/>
            <person name="Lipzen A."/>
            <person name="Mereny Z."/>
            <person name="Hegedus B."/>
            <person name="Baldrian P."/>
            <person name="Stursova M."/>
            <person name="Weitz H."/>
            <person name="Taylor A."/>
            <person name="Grigoriev I.V."/>
            <person name="Nagy L.G."/>
            <person name="Martin F."/>
            <person name="Kauserud H."/>
        </authorList>
    </citation>
    <scope>NUCLEOTIDE SEQUENCE</scope>
    <source>
        <strain evidence="1">CBHHK200</strain>
    </source>
</reference>